<feature type="domain" description="Thiamin pyrophosphokinase thiamin-binding" evidence="3">
    <location>
        <begin position="143"/>
        <end position="202"/>
    </location>
</feature>
<evidence type="ECO:0000259" key="3">
    <source>
        <dbReference type="Pfam" id="PF04265"/>
    </source>
</evidence>
<organism evidence="4 5">
    <name type="scientific">Peptoniphilus ovalis</name>
    <dbReference type="NCBI Taxonomy" id="2841503"/>
    <lineage>
        <taxon>Bacteria</taxon>
        <taxon>Bacillati</taxon>
        <taxon>Bacillota</taxon>
        <taxon>Tissierellia</taxon>
        <taxon>Tissierellales</taxon>
        <taxon>Peptoniphilaceae</taxon>
        <taxon>Peptoniphilus</taxon>
    </lineage>
</organism>
<gene>
    <name evidence="4" type="ORF">KQI68_04575</name>
</gene>
<dbReference type="InterPro" id="IPR053149">
    <property type="entry name" value="TPK"/>
</dbReference>
<comment type="caution">
    <text evidence="4">The sequence shown here is derived from an EMBL/GenBank/DDBJ whole genome shotgun (WGS) entry which is preliminary data.</text>
</comment>
<sequence length="211" mass="24029">MKKAVLITGGREISKKLLEKYSDRYKIVADSGANSLNKHKLKCDLLFGDLDSIDEDSLNYIKENNIEIKKFPPMKNLTDTEICIEFLIENDFKDIVILGGLGTRLDHELANIFLLKKLFKNNINGKIEDSHNEVIYAEVGEYKLKKDDKKYVSVINVSDEISYSTKGMLYEVDDLIINYENPGRGVSNEIKNESAKIKINKGEAFIIKSKD</sequence>
<dbReference type="Pfam" id="PF04265">
    <property type="entry name" value="TPK_B1_binding"/>
    <property type="match status" value="1"/>
</dbReference>
<dbReference type="InterPro" id="IPR007373">
    <property type="entry name" value="Thiamin_PyroPKinase_B1-bd"/>
</dbReference>
<reference evidence="4 5" key="1">
    <citation type="submission" date="2021-06" db="EMBL/GenBank/DDBJ databases">
        <authorList>
            <person name="Sun Q."/>
            <person name="Li D."/>
        </authorList>
    </citation>
    <scope>NUCLEOTIDE SEQUENCE [LARGE SCALE GENOMIC DNA]</scope>
    <source>
        <strain evidence="4 5">MSJ-1</strain>
    </source>
</reference>
<evidence type="ECO:0000256" key="1">
    <source>
        <dbReference type="NCBIfam" id="TIGR01378"/>
    </source>
</evidence>
<keyword evidence="4" id="KW-0808">Transferase</keyword>
<keyword evidence="5" id="KW-1185">Reference proteome</keyword>
<dbReference type="RefSeq" id="WP_216548962.1">
    <property type="nucleotide sequence ID" value="NZ_JAHLQO010000003.1"/>
</dbReference>
<evidence type="ECO:0000259" key="2">
    <source>
        <dbReference type="Pfam" id="PF04263"/>
    </source>
</evidence>
<dbReference type="PANTHER" id="PTHR41299:SF1">
    <property type="entry name" value="THIAMINE PYROPHOSPHOKINASE"/>
    <property type="match status" value="1"/>
</dbReference>
<evidence type="ECO:0000313" key="4">
    <source>
        <dbReference type="EMBL" id="MBU5669114.1"/>
    </source>
</evidence>
<proteinExistence type="predicted"/>
<dbReference type="Pfam" id="PF04263">
    <property type="entry name" value="TPK_catalytic"/>
    <property type="match status" value="1"/>
</dbReference>
<protein>
    <recommendedName>
        <fullName evidence="1">Thiamine diphosphokinase</fullName>
        <ecNumber evidence="1">2.7.6.2</ecNumber>
    </recommendedName>
</protein>
<dbReference type="InterPro" id="IPR006282">
    <property type="entry name" value="Thi_PPkinase"/>
</dbReference>
<name>A0ABS6FG09_9FIRM</name>
<evidence type="ECO:0000313" key="5">
    <source>
        <dbReference type="Proteomes" id="UP000783742"/>
    </source>
</evidence>
<accession>A0ABS6FG09</accession>
<dbReference type="GO" id="GO:0004788">
    <property type="term" value="F:thiamine diphosphokinase activity"/>
    <property type="evidence" value="ECO:0007669"/>
    <property type="project" value="UniProtKB-EC"/>
</dbReference>
<dbReference type="PANTHER" id="PTHR41299">
    <property type="entry name" value="THIAMINE PYROPHOSPHOKINASE"/>
    <property type="match status" value="1"/>
</dbReference>
<dbReference type="NCBIfam" id="TIGR01378">
    <property type="entry name" value="thi_PPkinase"/>
    <property type="match status" value="1"/>
</dbReference>
<dbReference type="Proteomes" id="UP000783742">
    <property type="component" value="Unassembled WGS sequence"/>
</dbReference>
<dbReference type="EMBL" id="JAHLQO010000003">
    <property type="protein sequence ID" value="MBU5669114.1"/>
    <property type="molecule type" value="Genomic_DNA"/>
</dbReference>
<dbReference type="CDD" id="cd07995">
    <property type="entry name" value="TPK"/>
    <property type="match status" value="1"/>
</dbReference>
<dbReference type="EC" id="2.7.6.2" evidence="1"/>
<feature type="domain" description="Thiamin pyrophosphokinase catalytic" evidence="2">
    <location>
        <begin position="23"/>
        <end position="124"/>
    </location>
</feature>
<dbReference type="InterPro" id="IPR007371">
    <property type="entry name" value="TPK_catalytic"/>
</dbReference>